<evidence type="ECO:0000256" key="1">
    <source>
        <dbReference type="SAM" id="MobiDB-lite"/>
    </source>
</evidence>
<organism evidence="2 3">
    <name type="scientific">Wickerhamomyces pijperi</name>
    <name type="common">Yeast</name>
    <name type="synonym">Pichia pijperi</name>
    <dbReference type="NCBI Taxonomy" id="599730"/>
    <lineage>
        <taxon>Eukaryota</taxon>
        <taxon>Fungi</taxon>
        <taxon>Dikarya</taxon>
        <taxon>Ascomycota</taxon>
        <taxon>Saccharomycotina</taxon>
        <taxon>Saccharomycetes</taxon>
        <taxon>Phaffomycetales</taxon>
        <taxon>Wickerhamomycetaceae</taxon>
        <taxon>Wickerhamomyces</taxon>
    </lineage>
</organism>
<comment type="caution">
    <text evidence="2">The sequence shown here is derived from an EMBL/GenBank/DDBJ whole genome shotgun (WGS) entry which is preliminary data.</text>
</comment>
<dbReference type="Proteomes" id="UP000774326">
    <property type="component" value="Unassembled WGS sequence"/>
</dbReference>
<dbReference type="AlphaFoldDB" id="A0A9P8QH15"/>
<evidence type="ECO:0000313" key="3">
    <source>
        <dbReference type="Proteomes" id="UP000774326"/>
    </source>
</evidence>
<feature type="compositionally biased region" description="Acidic residues" evidence="1">
    <location>
        <begin position="11"/>
        <end position="33"/>
    </location>
</feature>
<evidence type="ECO:0000313" key="2">
    <source>
        <dbReference type="EMBL" id="KAH3688679.1"/>
    </source>
</evidence>
<gene>
    <name evidence="2" type="ORF">WICPIJ_000337</name>
</gene>
<proteinExistence type="predicted"/>
<accession>A0A9P8QH15</accession>
<keyword evidence="3" id="KW-1185">Reference proteome</keyword>
<feature type="region of interest" description="Disordered" evidence="1">
    <location>
        <begin position="1"/>
        <end position="33"/>
    </location>
</feature>
<name>A0A9P8QH15_WICPI</name>
<reference evidence="2" key="2">
    <citation type="submission" date="2021-01" db="EMBL/GenBank/DDBJ databases">
        <authorList>
            <person name="Schikora-Tamarit M.A."/>
        </authorList>
    </citation>
    <scope>NUCLEOTIDE SEQUENCE</scope>
    <source>
        <strain evidence="2">CBS2887</strain>
    </source>
</reference>
<reference evidence="2" key="1">
    <citation type="journal article" date="2021" name="Open Biol.">
        <title>Shared evolutionary footprints suggest mitochondrial oxidative damage underlies multiple complex I losses in fungi.</title>
        <authorList>
            <person name="Schikora-Tamarit M.A."/>
            <person name="Marcet-Houben M."/>
            <person name="Nosek J."/>
            <person name="Gabaldon T."/>
        </authorList>
    </citation>
    <scope>NUCLEOTIDE SEQUENCE</scope>
    <source>
        <strain evidence="2">CBS2887</strain>
    </source>
</reference>
<feature type="non-terminal residue" evidence="2">
    <location>
        <position position="78"/>
    </location>
</feature>
<protein>
    <submittedName>
        <fullName evidence="2">Uncharacterized protein</fullName>
    </submittedName>
</protein>
<dbReference type="EMBL" id="JAEUBG010000214">
    <property type="protein sequence ID" value="KAH3688679.1"/>
    <property type="molecule type" value="Genomic_DNA"/>
</dbReference>
<feature type="non-terminal residue" evidence="2">
    <location>
        <position position="1"/>
    </location>
</feature>
<sequence>EKPRFQMISPESDDSDADAAYEDMTDEGEDEYYDDDEVEEIDEEEAKLFDSYFKSGDNAFGSFNLADKIMAKLEETKQ</sequence>